<dbReference type="GO" id="GO:0009251">
    <property type="term" value="P:glucan catabolic process"/>
    <property type="evidence" value="ECO:0007669"/>
    <property type="project" value="TreeGrafter"/>
</dbReference>
<protein>
    <recommendedName>
        <fullName evidence="3">beta-glucosidase</fullName>
        <ecNumber evidence="3">3.2.1.21</ecNumber>
    </recommendedName>
</protein>
<dbReference type="Gene3D" id="3.20.20.300">
    <property type="entry name" value="Glycoside hydrolase, family 3, N-terminal domain"/>
    <property type="match status" value="1"/>
</dbReference>
<dbReference type="Gene3D" id="2.60.120.260">
    <property type="entry name" value="Galactose-binding domain-like"/>
    <property type="match status" value="1"/>
</dbReference>
<keyword evidence="8" id="KW-1185">Reference proteome</keyword>
<accession>A0A9Q5NAL4</accession>
<evidence type="ECO:0000256" key="1">
    <source>
        <dbReference type="ARBA" id="ARBA00000448"/>
    </source>
</evidence>
<dbReference type="OrthoDB" id="47059at2759"/>
<dbReference type="PANTHER" id="PTHR42715">
    <property type="entry name" value="BETA-GLUCOSIDASE"/>
    <property type="match status" value="1"/>
</dbReference>
<evidence type="ECO:0000313" key="7">
    <source>
        <dbReference type="EMBL" id="OCB86539.1"/>
    </source>
</evidence>
<dbReference type="PANTHER" id="PTHR42715:SF27">
    <property type="entry name" value="BETA-GLUCOSIDASE-RELATED"/>
    <property type="match status" value="1"/>
</dbReference>
<dbReference type="GO" id="GO:0008422">
    <property type="term" value="F:beta-glucosidase activity"/>
    <property type="evidence" value="ECO:0007669"/>
    <property type="project" value="UniProtKB-EC"/>
</dbReference>
<evidence type="ECO:0000256" key="4">
    <source>
        <dbReference type="ARBA" id="ARBA00022801"/>
    </source>
</evidence>
<evidence type="ECO:0000256" key="3">
    <source>
        <dbReference type="ARBA" id="ARBA00012744"/>
    </source>
</evidence>
<dbReference type="AlphaFoldDB" id="A0A9Q5NAL4"/>
<evidence type="ECO:0000256" key="5">
    <source>
        <dbReference type="ARBA" id="ARBA00023295"/>
    </source>
</evidence>
<reference evidence="7" key="1">
    <citation type="submission" date="2016-06" db="EMBL/GenBank/DDBJ databases">
        <title>Draft Genome sequence of the fungus Inonotus baumii.</title>
        <authorList>
            <person name="Zhu H."/>
            <person name="Lin W."/>
        </authorList>
    </citation>
    <scope>NUCLEOTIDE SEQUENCE</scope>
    <source>
        <strain evidence="7">821</strain>
    </source>
</reference>
<evidence type="ECO:0000259" key="6">
    <source>
        <dbReference type="Pfam" id="PF01915"/>
    </source>
</evidence>
<keyword evidence="4" id="KW-0378">Hydrolase</keyword>
<dbReference type="InterPro" id="IPR001764">
    <property type="entry name" value="Glyco_hydro_3_N"/>
</dbReference>
<comment type="caution">
    <text evidence="7">The sequence shown here is derived from an EMBL/GenBank/DDBJ whole genome shotgun (WGS) entry which is preliminary data.</text>
</comment>
<comment type="similarity">
    <text evidence="2">Belongs to the glycosyl hydrolase 3 family.</text>
</comment>
<comment type="catalytic activity">
    <reaction evidence="1">
        <text>Hydrolysis of terminal, non-reducing beta-D-glucosyl residues with release of beta-D-glucose.</text>
        <dbReference type="EC" id="3.2.1.21"/>
    </reaction>
</comment>
<dbReference type="InterPro" id="IPR036881">
    <property type="entry name" value="Glyco_hydro_3_C_sf"/>
</dbReference>
<sequence length="388" mass="41996">MPPSDFANADIPSTVEKLTLEEATTLIAGVGYWNTHGIERLGIPAIKVSDGIRGNFFFKGTPAKCLPSATALGATSDTELIHDVSAKLLAPERSASIILAPTCNIQCNPLGGRSFESFSEDPILSGLIASAANDKENDRFGYDSRVTARALREIYLLSFMLAEKYAKPWVFMTAYNKLKGLHVNDNPFILQDVLRKEWGSNATIMSELFGTYSVSENINAGLDIEMPGVNKWRTWDKERAAKVLEMVKRCAQGAPDVLDGDGKERTLESDEDTALMRKVASESIVLLKNEGNLLPLQMSTLKKVAIIGGNAKAAVLSGGGSASLKASFFVSPYDGISKALGENIEITYAEGTRAFKAPPTMENELVTEKGEKCWIGEWYANDPAGLTG</sequence>
<dbReference type="InterPro" id="IPR036962">
    <property type="entry name" value="Glyco_hydro_3_N_sf"/>
</dbReference>
<gene>
    <name evidence="7" type="ORF">A7U60_g6435</name>
</gene>
<dbReference type="PRINTS" id="PR00133">
    <property type="entry name" value="GLHYDRLASE3"/>
</dbReference>
<dbReference type="InterPro" id="IPR050288">
    <property type="entry name" value="Cellulose_deg_GH3"/>
</dbReference>
<feature type="domain" description="Glycoside hydrolase family 3 C-terminal" evidence="6">
    <location>
        <begin position="284"/>
        <end position="346"/>
    </location>
</feature>
<keyword evidence="5" id="KW-0326">Glycosidase</keyword>
<proteinExistence type="inferred from homology"/>
<dbReference type="EC" id="3.2.1.21" evidence="3"/>
<dbReference type="Gene3D" id="3.40.50.1700">
    <property type="entry name" value="Glycoside hydrolase family 3 C-terminal domain"/>
    <property type="match status" value="1"/>
</dbReference>
<organism evidence="7 8">
    <name type="scientific">Sanghuangporus baumii</name>
    <name type="common">Phellinus baumii</name>
    <dbReference type="NCBI Taxonomy" id="108892"/>
    <lineage>
        <taxon>Eukaryota</taxon>
        <taxon>Fungi</taxon>
        <taxon>Dikarya</taxon>
        <taxon>Basidiomycota</taxon>
        <taxon>Agaricomycotina</taxon>
        <taxon>Agaricomycetes</taxon>
        <taxon>Hymenochaetales</taxon>
        <taxon>Hymenochaetaceae</taxon>
        <taxon>Sanghuangporus</taxon>
    </lineage>
</organism>
<dbReference type="Proteomes" id="UP000757232">
    <property type="component" value="Unassembled WGS sequence"/>
</dbReference>
<dbReference type="InterPro" id="IPR002772">
    <property type="entry name" value="Glyco_hydro_3_C"/>
</dbReference>
<dbReference type="InterPro" id="IPR017853">
    <property type="entry name" value="GH"/>
</dbReference>
<evidence type="ECO:0000256" key="2">
    <source>
        <dbReference type="ARBA" id="ARBA00005336"/>
    </source>
</evidence>
<evidence type="ECO:0000313" key="8">
    <source>
        <dbReference type="Proteomes" id="UP000757232"/>
    </source>
</evidence>
<dbReference type="EMBL" id="LNZH02000201">
    <property type="protein sequence ID" value="OCB86539.1"/>
    <property type="molecule type" value="Genomic_DNA"/>
</dbReference>
<dbReference type="Pfam" id="PF01915">
    <property type="entry name" value="Glyco_hydro_3_C"/>
    <property type="match status" value="1"/>
</dbReference>
<dbReference type="SUPFAM" id="SSF51445">
    <property type="entry name" value="(Trans)glycosidases"/>
    <property type="match status" value="1"/>
</dbReference>
<dbReference type="SUPFAM" id="SSF52279">
    <property type="entry name" value="Beta-D-glucan exohydrolase, C-terminal domain"/>
    <property type="match status" value="1"/>
</dbReference>
<name>A0A9Q5NAL4_SANBA</name>